<dbReference type="InterPro" id="IPR001138">
    <property type="entry name" value="Zn2Cys6_DnaBD"/>
</dbReference>
<dbReference type="Gene3D" id="4.10.240.10">
    <property type="entry name" value="Zn(2)-C6 fungal-type DNA-binding domain"/>
    <property type="match status" value="1"/>
</dbReference>
<organism evidence="9 10">
    <name type="scientific">Trichophyton rubrum</name>
    <name type="common">Athlete's foot fungus</name>
    <name type="synonym">Epidermophyton rubrum</name>
    <dbReference type="NCBI Taxonomy" id="5551"/>
    <lineage>
        <taxon>Eukaryota</taxon>
        <taxon>Fungi</taxon>
        <taxon>Dikarya</taxon>
        <taxon>Ascomycota</taxon>
        <taxon>Pezizomycotina</taxon>
        <taxon>Eurotiomycetes</taxon>
        <taxon>Eurotiomycetidae</taxon>
        <taxon>Onygenales</taxon>
        <taxon>Arthrodermataceae</taxon>
        <taxon>Trichophyton</taxon>
    </lineage>
</organism>
<dbReference type="PROSITE" id="PS50048">
    <property type="entry name" value="ZN2_CY6_FUNGAL_2"/>
    <property type="match status" value="1"/>
</dbReference>
<dbReference type="InterPro" id="IPR036864">
    <property type="entry name" value="Zn2-C6_fun-type_DNA-bd_sf"/>
</dbReference>
<dbReference type="GO" id="GO:0008270">
    <property type="term" value="F:zinc ion binding"/>
    <property type="evidence" value="ECO:0007669"/>
    <property type="project" value="InterPro"/>
</dbReference>
<name>A0A178EWD4_TRIRU</name>
<feature type="domain" description="Zn(2)-C6 fungal-type" evidence="8">
    <location>
        <begin position="108"/>
        <end position="138"/>
    </location>
</feature>
<dbReference type="GO" id="GO:0000981">
    <property type="term" value="F:DNA-binding transcription factor activity, RNA polymerase II-specific"/>
    <property type="evidence" value="ECO:0007669"/>
    <property type="project" value="InterPro"/>
</dbReference>
<evidence type="ECO:0000256" key="4">
    <source>
        <dbReference type="ARBA" id="ARBA00023163"/>
    </source>
</evidence>
<feature type="region of interest" description="Disordered" evidence="6">
    <location>
        <begin position="208"/>
        <end position="229"/>
    </location>
</feature>
<dbReference type="Pfam" id="PF00172">
    <property type="entry name" value="Zn_clus"/>
    <property type="match status" value="1"/>
</dbReference>
<evidence type="ECO:0000256" key="2">
    <source>
        <dbReference type="ARBA" id="ARBA00023015"/>
    </source>
</evidence>
<dbReference type="Proteomes" id="UP000243015">
    <property type="component" value="Unassembled WGS sequence"/>
</dbReference>
<evidence type="ECO:0000256" key="1">
    <source>
        <dbReference type="ARBA" id="ARBA00004123"/>
    </source>
</evidence>
<keyword evidence="4" id="KW-0804">Transcription</keyword>
<evidence type="ECO:0000313" key="9">
    <source>
        <dbReference type="EMBL" id="OAL64248.1"/>
    </source>
</evidence>
<comment type="subcellular location">
    <subcellularLocation>
        <location evidence="1">Nucleus</location>
    </subcellularLocation>
</comment>
<keyword evidence="7" id="KW-0732">Signal</keyword>
<evidence type="ECO:0000259" key="8">
    <source>
        <dbReference type="PROSITE" id="PS50048"/>
    </source>
</evidence>
<protein>
    <recommendedName>
        <fullName evidence="8">Zn(2)-C6 fungal-type domain-containing protein</fullName>
    </recommendedName>
</protein>
<dbReference type="CDD" id="cd00067">
    <property type="entry name" value="GAL4"/>
    <property type="match status" value="1"/>
</dbReference>
<evidence type="ECO:0000256" key="5">
    <source>
        <dbReference type="ARBA" id="ARBA00023242"/>
    </source>
</evidence>
<dbReference type="SMART" id="SM00066">
    <property type="entry name" value="GAL4"/>
    <property type="match status" value="1"/>
</dbReference>
<sequence length="656" mass="72426">MTTLSSLALLVEWSPPALSLQGNLQPPADADWPLRAAPPPERQESQESQEASDAATNHPQKPSPVSDAQPGVLGEPLPLSILVRRRPTELPCPLAMQPDAQKRRSRSGCTECRQRHRKCDEKKPACTGCERAGKQCTYTMRLSWGGRPFSKSRFGECMKSDPSLVQLPVVSSSGSTAFIYGSKAGERSSSSVDAVVEQSQGQQALQFDINDGKDSSLATPPPSSASDDPIEFESRLIRYTPPTPDVQANPFELSWLPKQQQNLLDHFISCTTLSMSCHSPIQDMFCRVLVPMATQTPHLMNALLSLAATHRLTLGMDQSMSELSHLKASSLRQLQDALARPGASLDESVVATTLTLCHSDFVSDGRSPGSWRSHLQGTTAIISSYLEKSKASPDSLTNTMSLLWRWYLSIETVALLTGNLVMPNDSRALLQMRKLISDDKIDDLAGFSSSLGPIFKKINRLAIEADLALKQDETHFPADSDPKNRIPLSVLDESYQLINEIHSKMGPQERRFRPTVDASVHKNDFATVDEAFHHVALVQIYRRILNLTSTDPLVQSSVKHIISRICKVRFLGEPCPGIAVLQPLFTAGCEASAGPDRDSINTLLLNFEHRYGMGNARNCRSFLQDLWAMRDKSDDVEGKTRWDKVMVDKGLDILPY</sequence>
<gene>
    <name evidence="9" type="ORF">A7C99_4906</name>
</gene>
<dbReference type="VEuPathDB" id="FungiDB:TERG_05455"/>
<feature type="region of interest" description="Disordered" evidence="6">
    <location>
        <begin position="18"/>
        <end position="74"/>
    </location>
</feature>
<dbReference type="GO" id="GO:0000976">
    <property type="term" value="F:transcription cis-regulatory region binding"/>
    <property type="evidence" value="ECO:0007669"/>
    <property type="project" value="TreeGrafter"/>
</dbReference>
<feature type="region of interest" description="Disordered" evidence="6">
    <location>
        <begin position="92"/>
        <end position="114"/>
    </location>
</feature>
<proteinExistence type="predicted"/>
<dbReference type="PROSITE" id="PS00463">
    <property type="entry name" value="ZN2_CY6_FUNGAL_1"/>
    <property type="match status" value="1"/>
</dbReference>
<dbReference type="AlphaFoldDB" id="A0A178EWD4"/>
<dbReference type="SUPFAM" id="SSF57701">
    <property type="entry name" value="Zn2/Cys6 DNA-binding domain"/>
    <property type="match status" value="1"/>
</dbReference>
<evidence type="ECO:0000256" key="7">
    <source>
        <dbReference type="SAM" id="SignalP"/>
    </source>
</evidence>
<dbReference type="InterPro" id="IPR021858">
    <property type="entry name" value="Fun_TF"/>
</dbReference>
<dbReference type="EMBL" id="LHPM01000017">
    <property type="protein sequence ID" value="OAL64248.1"/>
    <property type="molecule type" value="Genomic_DNA"/>
</dbReference>
<dbReference type="Pfam" id="PF11951">
    <property type="entry name" value="Fungal_trans_2"/>
    <property type="match status" value="1"/>
</dbReference>
<keyword evidence="5" id="KW-0539">Nucleus</keyword>
<comment type="caution">
    <text evidence="9">The sequence shown here is derived from an EMBL/GenBank/DDBJ whole genome shotgun (WGS) entry which is preliminary data.</text>
</comment>
<dbReference type="PANTHER" id="PTHR37534:SF15">
    <property type="entry name" value="ZN(II)2CYS6 TRANSCRIPTION FACTOR (EUROFUNG)"/>
    <property type="match status" value="1"/>
</dbReference>
<feature type="chain" id="PRO_5008085753" description="Zn(2)-C6 fungal-type domain-containing protein" evidence="7">
    <location>
        <begin position="20"/>
        <end position="656"/>
    </location>
</feature>
<reference evidence="9 10" key="1">
    <citation type="submission" date="2016-05" db="EMBL/GenBank/DDBJ databases">
        <title>Genome sequencing of Trichophyton rubrum CMCC(F)T1i isolated from hair.</title>
        <authorList>
            <person name="Zhan P."/>
            <person name="Tao Y."/>
            <person name="Liu W."/>
        </authorList>
    </citation>
    <scope>NUCLEOTIDE SEQUENCE [LARGE SCALE GENOMIC DNA]</scope>
    <source>
        <strain evidence="10">CMCC(F)T1i</strain>
    </source>
</reference>
<keyword evidence="2" id="KW-0805">Transcription regulation</keyword>
<accession>A0A178EWD4</accession>
<evidence type="ECO:0000256" key="6">
    <source>
        <dbReference type="SAM" id="MobiDB-lite"/>
    </source>
</evidence>
<evidence type="ECO:0000256" key="3">
    <source>
        <dbReference type="ARBA" id="ARBA00023125"/>
    </source>
</evidence>
<keyword evidence="3" id="KW-0238">DNA-binding</keyword>
<feature type="signal peptide" evidence="7">
    <location>
        <begin position="1"/>
        <end position="19"/>
    </location>
</feature>
<dbReference type="GO" id="GO:0005634">
    <property type="term" value="C:nucleus"/>
    <property type="evidence" value="ECO:0007669"/>
    <property type="project" value="UniProtKB-SubCell"/>
</dbReference>
<dbReference type="PANTHER" id="PTHR37534">
    <property type="entry name" value="TRANSCRIPTIONAL ACTIVATOR PROTEIN UGA3"/>
    <property type="match status" value="1"/>
</dbReference>
<dbReference type="GO" id="GO:0045944">
    <property type="term" value="P:positive regulation of transcription by RNA polymerase II"/>
    <property type="evidence" value="ECO:0007669"/>
    <property type="project" value="TreeGrafter"/>
</dbReference>
<evidence type="ECO:0000313" key="10">
    <source>
        <dbReference type="Proteomes" id="UP000243015"/>
    </source>
</evidence>